<accession>A0AAE1E3I1</accession>
<dbReference type="AlphaFoldDB" id="A0AAE1E3I1"/>
<comment type="caution">
    <text evidence="2">The sequence shown here is derived from an EMBL/GenBank/DDBJ whole genome shotgun (WGS) entry which is preliminary data.</text>
</comment>
<gene>
    <name evidence="2" type="ORF">RRG08_012858</name>
</gene>
<protein>
    <submittedName>
        <fullName evidence="2">Uncharacterized protein</fullName>
    </submittedName>
</protein>
<proteinExistence type="predicted"/>
<dbReference type="Proteomes" id="UP001283361">
    <property type="component" value="Unassembled WGS sequence"/>
</dbReference>
<feature type="compositionally biased region" description="Acidic residues" evidence="1">
    <location>
        <begin position="147"/>
        <end position="161"/>
    </location>
</feature>
<reference evidence="2" key="1">
    <citation type="journal article" date="2023" name="G3 (Bethesda)">
        <title>A reference genome for the long-term kleptoplast-retaining sea slug Elysia crispata morphotype clarki.</title>
        <authorList>
            <person name="Eastman K.E."/>
            <person name="Pendleton A.L."/>
            <person name="Shaikh M.A."/>
            <person name="Suttiyut T."/>
            <person name="Ogas R."/>
            <person name="Tomko P."/>
            <person name="Gavelis G."/>
            <person name="Widhalm J.R."/>
            <person name="Wisecaver J.H."/>
        </authorList>
    </citation>
    <scope>NUCLEOTIDE SEQUENCE</scope>
    <source>
        <strain evidence="2">ECLA1</strain>
    </source>
</reference>
<evidence type="ECO:0000313" key="3">
    <source>
        <dbReference type="Proteomes" id="UP001283361"/>
    </source>
</evidence>
<feature type="compositionally biased region" description="Low complexity" evidence="1">
    <location>
        <begin position="119"/>
        <end position="129"/>
    </location>
</feature>
<dbReference type="EMBL" id="JAWDGP010001388">
    <property type="protein sequence ID" value="KAK3792180.1"/>
    <property type="molecule type" value="Genomic_DNA"/>
</dbReference>
<keyword evidence="3" id="KW-1185">Reference proteome</keyword>
<name>A0AAE1E3I1_9GAST</name>
<evidence type="ECO:0000313" key="2">
    <source>
        <dbReference type="EMBL" id="KAK3792180.1"/>
    </source>
</evidence>
<evidence type="ECO:0000256" key="1">
    <source>
        <dbReference type="SAM" id="MobiDB-lite"/>
    </source>
</evidence>
<organism evidence="2 3">
    <name type="scientific">Elysia crispata</name>
    <name type="common">lettuce slug</name>
    <dbReference type="NCBI Taxonomy" id="231223"/>
    <lineage>
        <taxon>Eukaryota</taxon>
        <taxon>Metazoa</taxon>
        <taxon>Spiralia</taxon>
        <taxon>Lophotrochozoa</taxon>
        <taxon>Mollusca</taxon>
        <taxon>Gastropoda</taxon>
        <taxon>Heterobranchia</taxon>
        <taxon>Euthyneura</taxon>
        <taxon>Panpulmonata</taxon>
        <taxon>Sacoglossa</taxon>
        <taxon>Placobranchoidea</taxon>
        <taxon>Plakobranchidae</taxon>
        <taxon>Elysia</taxon>
    </lineage>
</organism>
<feature type="region of interest" description="Disordered" evidence="1">
    <location>
        <begin position="111"/>
        <end position="175"/>
    </location>
</feature>
<sequence length="175" mass="19533">MKATWQRILKEYKVSKKKNAGTIPTDVFLRLLKNLMLELPNQSDNTKAGLKKCGIHHLNKTPVVNRLPQESNKAVNNSVSEVFTEHLRQLRHGDDGAPRKMRRKRLDVVPGRSIVAPNSQQEAEASAPRAEPEAEQGASVMGAEASVSDDDEVELSSEDEWTPASERNIFNSFQC</sequence>